<dbReference type="PROSITE" id="PS50893">
    <property type="entry name" value="ABC_TRANSPORTER_2"/>
    <property type="match status" value="2"/>
</dbReference>
<keyword evidence="1" id="KW-0547">Nucleotide-binding</keyword>
<dbReference type="GO" id="GO:0005524">
    <property type="term" value="F:ATP binding"/>
    <property type="evidence" value="ECO:0007669"/>
    <property type="project" value="UniProtKB-KW"/>
</dbReference>
<protein>
    <submittedName>
        <fullName evidence="6">ABC-F family ATP-binding cassette domain-containing protein</fullName>
    </submittedName>
</protein>
<dbReference type="Gene3D" id="1.10.287.380">
    <property type="entry name" value="Valyl-tRNA synthetase, C-terminal domain"/>
    <property type="match status" value="1"/>
</dbReference>
<evidence type="ECO:0000259" key="5">
    <source>
        <dbReference type="PROSITE" id="PS50893"/>
    </source>
</evidence>
<sequence length="625" mass="68576">MPILSARGLHKAYGARPLLTDATFTLKRGEKAALLGPNGTGKSTLLRLLAGIEPADSGLIDRRRDASMLYLSQEPVLDGARNARELVSEKLGQWSGEHEVDEMLDRLGVIDRDRPVATLSGGERRRVALARLFVARPDLALLDEPTNHLDADTIAWLETYLRDTFPGAVLMVTHDRYVLDAVATRVFELDAGRLTEFTKRSDHLGAYADYLEQRAERDAQEERVERNRQNLLRREIEWLRRGPKARSTKQKARIERANAKIAEPGLVQRARVDFAGLEEGAGQLGGTILDLENVTVAIGDRTLVRDLTLNIVRGERIGVVGPNGAGKTSLLRVVNGEVEPLRGTVKRGTQTRIALFDQSRAMLRDDWSVLDNVAEREGAERTGAGTVSIGDRTMDVRTYLELFMFDGQSSRRKVSALSGGERARVALALSLKTGANVLLLDEPTNDLDIVTLSAVEELLESWPGCAIVVSHDRWFLDRVATSILAFEGDGKVTLYGGNWSSYRERLAQNRAAAIESASATKGASSIPQKGKVGVGEAAPSNTPAAPEKKKLTYAERLELEKILDVIAEAEVRLSALEAKLADGSLWAKSPDEAKETQGLLDAARAEVERLTARWEDLESRSAVQK</sequence>
<dbReference type="EMBL" id="CP089984">
    <property type="protein sequence ID" value="WXB14496.1"/>
    <property type="molecule type" value="Genomic_DNA"/>
</dbReference>
<proteinExistence type="predicted"/>
<feature type="coiled-coil region" evidence="3">
    <location>
        <begin position="559"/>
        <end position="620"/>
    </location>
</feature>
<evidence type="ECO:0000256" key="1">
    <source>
        <dbReference type="ARBA" id="ARBA00022741"/>
    </source>
</evidence>
<dbReference type="InterPro" id="IPR037118">
    <property type="entry name" value="Val-tRNA_synth_C_sf"/>
</dbReference>
<dbReference type="InterPro" id="IPR017871">
    <property type="entry name" value="ABC_transporter-like_CS"/>
</dbReference>
<feature type="domain" description="ABC transporter" evidence="5">
    <location>
        <begin position="4"/>
        <end position="216"/>
    </location>
</feature>
<name>A0ABZ2LUA0_9BACT</name>
<feature type="domain" description="ABC transporter" evidence="5">
    <location>
        <begin position="289"/>
        <end position="514"/>
    </location>
</feature>
<dbReference type="Proteomes" id="UP001370348">
    <property type="component" value="Chromosome"/>
</dbReference>
<dbReference type="InterPro" id="IPR003439">
    <property type="entry name" value="ABC_transporter-like_ATP-bd"/>
</dbReference>
<reference evidence="6 7" key="1">
    <citation type="submission" date="2021-12" db="EMBL/GenBank/DDBJ databases">
        <title>Discovery of the Pendulisporaceae a myxobacterial family with distinct sporulation behavior and unique specialized metabolism.</title>
        <authorList>
            <person name="Garcia R."/>
            <person name="Popoff A."/>
            <person name="Bader C.D."/>
            <person name="Loehr J."/>
            <person name="Walesch S."/>
            <person name="Walt C."/>
            <person name="Boldt J."/>
            <person name="Bunk B."/>
            <person name="Haeckl F.J.F.P.J."/>
            <person name="Gunesch A.P."/>
            <person name="Birkelbach J."/>
            <person name="Nuebel U."/>
            <person name="Pietschmann T."/>
            <person name="Bach T."/>
            <person name="Mueller R."/>
        </authorList>
    </citation>
    <scope>NUCLEOTIDE SEQUENCE [LARGE SCALE GENOMIC DNA]</scope>
    <source>
        <strain evidence="6 7">MSr11954</strain>
    </source>
</reference>
<gene>
    <name evidence="6" type="ORF">LZC94_42560</name>
</gene>
<dbReference type="InterPro" id="IPR032524">
    <property type="entry name" value="ABC_tran_C"/>
</dbReference>
<accession>A0ABZ2LUA0</accession>
<dbReference type="PANTHER" id="PTHR42855">
    <property type="entry name" value="ABC TRANSPORTER ATP-BINDING SUBUNIT"/>
    <property type="match status" value="1"/>
</dbReference>
<evidence type="ECO:0000256" key="4">
    <source>
        <dbReference type="SAM" id="MobiDB-lite"/>
    </source>
</evidence>
<evidence type="ECO:0000313" key="7">
    <source>
        <dbReference type="Proteomes" id="UP001370348"/>
    </source>
</evidence>
<dbReference type="Pfam" id="PF00005">
    <property type="entry name" value="ABC_tran"/>
    <property type="match status" value="2"/>
</dbReference>
<evidence type="ECO:0000256" key="3">
    <source>
        <dbReference type="SAM" id="Coils"/>
    </source>
</evidence>
<dbReference type="InterPro" id="IPR051309">
    <property type="entry name" value="ABCF_ATPase"/>
</dbReference>
<dbReference type="CDD" id="cd03221">
    <property type="entry name" value="ABCF_EF-3"/>
    <property type="match status" value="2"/>
</dbReference>
<keyword evidence="2 6" id="KW-0067">ATP-binding</keyword>
<organism evidence="6 7">
    <name type="scientific">Pendulispora albinea</name>
    <dbReference type="NCBI Taxonomy" id="2741071"/>
    <lineage>
        <taxon>Bacteria</taxon>
        <taxon>Pseudomonadati</taxon>
        <taxon>Myxococcota</taxon>
        <taxon>Myxococcia</taxon>
        <taxon>Myxococcales</taxon>
        <taxon>Sorangiineae</taxon>
        <taxon>Pendulisporaceae</taxon>
        <taxon>Pendulispora</taxon>
    </lineage>
</organism>
<dbReference type="RefSeq" id="WP_394824116.1">
    <property type="nucleotide sequence ID" value="NZ_CP089984.1"/>
</dbReference>
<dbReference type="InterPro" id="IPR027417">
    <property type="entry name" value="P-loop_NTPase"/>
</dbReference>
<keyword evidence="3" id="KW-0175">Coiled coil</keyword>
<dbReference type="Gene3D" id="3.40.50.300">
    <property type="entry name" value="P-loop containing nucleotide triphosphate hydrolases"/>
    <property type="match status" value="2"/>
</dbReference>
<dbReference type="InterPro" id="IPR032781">
    <property type="entry name" value="ABC_tran_Xtn"/>
</dbReference>
<dbReference type="SUPFAM" id="SSF52540">
    <property type="entry name" value="P-loop containing nucleoside triphosphate hydrolases"/>
    <property type="match status" value="2"/>
</dbReference>
<dbReference type="PANTHER" id="PTHR42855:SF1">
    <property type="entry name" value="ABC TRANSPORTER DOMAIN-CONTAINING PROTEIN"/>
    <property type="match status" value="1"/>
</dbReference>
<feature type="region of interest" description="Disordered" evidence="4">
    <location>
        <begin position="523"/>
        <end position="549"/>
    </location>
</feature>
<dbReference type="PROSITE" id="PS00211">
    <property type="entry name" value="ABC_TRANSPORTER_1"/>
    <property type="match status" value="2"/>
</dbReference>
<dbReference type="Pfam" id="PF16326">
    <property type="entry name" value="ABC_tran_CTD"/>
    <property type="match status" value="1"/>
</dbReference>
<keyword evidence="7" id="KW-1185">Reference proteome</keyword>
<evidence type="ECO:0000256" key="2">
    <source>
        <dbReference type="ARBA" id="ARBA00022840"/>
    </source>
</evidence>
<evidence type="ECO:0000313" key="6">
    <source>
        <dbReference type="EMBL" id="WXB14496.1"/>
    </source>
</evidence>
<dbReference type="SMART" id="SM00382">
    <property type="entry name" value="AAA"/>
    <property type="match status" value="2"/>
</dbReference>
<dbReference type="Pfam" id="PF12848">
    <property type="entry name" value="ABC_tran_Xtn"/>
    <property type="match status" value="1"/>
</dbReference>
<dbReference type="InterPro" id="IPR003593">
    <property type="entry name" value="AAA+_ATPase"/>
</dbReference>